<dbReference type="InterPro" id="IPR002328">
    <property type="entry name" value="ADH_Zn_CS"/>
</dbReference>
<dbReference type="PANTHER" id="PTHR42683">
    <property type="entry name" value="ALDEHYDE REDUCTASE"/>
    <property type="match status" value="1"/>
</dbReference>
<evidence type="ECO:0000313" key="8">
    <source>
        <dbReference type="Proteomes" id="UP001610335"/>
    </source>
</evidence>
<keyword evidence="3 5" id="KW-0862">Zinc</keyword>
<evidence type="ECO:0000256" key="4">
    <source>
        <dbReference type="ARBA" id="ARBA00023002"/>
    </source>
</evidence>
<name>A0ABR4HPQ8_9EURO</name>
<dbReference type="Pfam" id="PF00107">
    <property type="entry name" value="ADH_zinc_N"/>
    <property type="match status" value="1"/>
</dbReference>
<accession>A0ABR4HPQ8</accession>
<comment type="caution">
    <text evidence="7">The sequence shown here is derived from an EMBL/GenBank/DDBJ whole genome shotgun (WGS) entry which is preliminary data.</text>
</comment>
<dbReference type="SUPFAM" id="SSF51735">
    <property type="entry name" value="NAD(P)-binding Rossmann-fold domains"/>
    <property type="match status" value="1"/>
</dbReference>
<evidence type="ECO:0000256" key="2">
    <source>
        <dbReference type="ARBA" id="ARBA00022723"/>
    </source>
</evidence>
<evidence type="ECO:0000313" key="7">
    <source>
        <dbReference type="EMBL" id="KAL2817475.1"/>
    </source>
</evidence>
<dbReference type="InterPro" id="IPR020843">
    <property type="entry name" value="ER"/>
</dbReference>
<dbReference type="EMBL" id="JBFXLS010000091">
    <property type="protein sequence ID" value="KAL2817475.1"/>
    <property type="molecule type" value="Genomic_DNA"/>
</dbReference>
<dbReference type="InterPro" id="IPR011032">
    <property type="entry name" value="GroES-like_sf"/>
</dbReference>
<dbReference type="InterPro" id="IPR036291">
    <property type="entry name" value="NAD(P)-bd_dom_sf"/>
</dbReference>
<organism evidence="7 8">
    <name type="scientific">Aspergillus cavernicola</name>
    <dbReference type="NCBI Taxonomy" id="176166"/>
    <lineage>
        <taxon>Eukaryota</taxon>
        <taxon>Fungi</taxon>
        <taxon>Dikarya</taxon>
        <taxon>Ascomycota</taxon>
        <taxon>Pezizomycotina</taxon>
        <taxon>Eurotiomycetes</taxon>
        <taxon>Eurotiomycetidae</taxon>
        <taxon>Eurotiales</taxon>
        <taxon>Aspergillaceae</taxon>
        <taxon>Aspergillus</taxon>
        <taxon>Aspergillus subgen. Nidulantes</taxon>
    </lineage>
</organism>
<dbReference type="Gene3D" id="3.90.180.10">
    <property type="entry name" value="Medium-chain alcohol dehydrogenases, catalytic domain"/>
    <property type="match status" value="1"/>
</dbReference>
<dbReference type="InterPro" id="IPR013149">
    <property type="entry name" value="ADH-like_C"/>
</dbReference>
<evidence type="ECO:0000256" key="3">
    <source>
        <dbReference type="ARBA" id="ARBA00022833"/>
    </source>
</evidence>
<reference evidence="7 8" key="1">
    <citation type="submission" date="2024-07" db="EMBL/GenBank/DDBJ databases">
        <title>Section-level genome sequencing and comparative genomics of Aspergillus sections Usti and Cavernicolus.</title>
        <authorList>
            <consortium name="Lawrence Berkeley National Laboratory"/>
            <person name="Nybo J.L."/>
            <person name="Vesth T.C."/>
            <person name="Theobald S."/>
            <person name="Frisvad J.C."/>
            <person name="Larsen T.O."/>
            <person name="Kjaerboelling I."/>
            <person name="Rothschild-Mancinelli K."/>
            <person name="Lyhne E.K."/>
            <person name="Kogle M.E."/>
            <person name="Barry K."/>
            <person name="Clum A."/>
            <person name="Na H."/>
            <person name="Ledsgaard L."/>
            <person name="Lin J."/>
            <person name="Lipzen A."/>
            <person name="Kuo A."/>
            <person name="Riley R."/>
            <person name="Mondo S."/>
            <person name="LaButti K."/>
            <person name="Haridas S."/>
            <person name="Pangalinan J."/>
            <person name="Salamov A.A."/>
            <person name="Simmons B.A."/>
            <person name="Magnuson J.K."/>
            <person name="Chen J."/>
            <person name="Drula E."/>
            <person name="Henrissat B."/>
            <person name="Wiebenga A."/>
            <person name="Lubbers R.J."/>
            <person name="Gomes A.C."/>
            <person name="Makela M.R."/>
            <person name="Stajich J."/>
            <person name="Grigoriev I.V."/>
            <person name="Mortensen U.H."/>
            <person name="De vries R.P."/>
            <person name="Baker S.E."/>
            <person name="Andersen M.R."/>
        </authorList>
    </citation>
    <scope>NUCLEOTIDE SEQUENCE [LARGE SCALE GENOMIC DNA]</scope>
    <source>
        <strain evidence="7 8">CBS 600.67</strain>
    </source>
</reference>
<dbReference type="InterPro" id="IPR013154">
    <property type="entry name" value="ADH-like_N"/>
</dbReference>
<dbReference type="SUPFAM" id="SSF50129">
    <property type="entry name" value="GroES-like"/>
    <property type="match status" value="1"/>
</dbReference>
<evidence type="ECO:0000256" key="1">
    <source>
        <dbReference type="ARBA" id="ARBA00001947"/>
    </source>
</evidence>
<dbReference type="SMART" id="SM00829">
    <property type="entry name" value="PKS_ER"/>
    <property type="match status" value="1"/>
</dbReference>
<comment type="cofactor">
    <cofactor evidence="1 5">
        <name>Zn(2+)</name>
        <dbReference type="ChEBI" id="CHEBI:29105"/>
    </cofactor>
</comment>
<evidence type="ECO:0000256" key="5">
    <source>
        <dbReference type="RuleBase" id="RU361277"/>
    </source>
</evidence>
<protein>
    <submittedName>
        <fullName evidence="7">Chaperonin 10-like protein</fullName>
    </submittedName>
</protein>
<dbReference type="Pfam" id="PF08240">
    <property type="entry name" value="ADH_N"/>
    <property type="match status" value="1"/>
</dbReference>
<comment type="similarity">
    <text evidence="5">Belongs to the zinc-containing alcohol dehydrogenase family.</text>
</comment>
<sequence length="359" mass="38940">MSTDYKFEGWVGIDASSADGKMEWQQFEPKPWEETDVDIKITHCGICGSDLHTLRSGWGPTEYPCCVGHEIIGTVVRVGSEVKDIQLGDRVGVGAQGESCLGRKGDCEDCATSNEPYCKRHFTGTYNGQFMNGGKSYGGYALYNRSPAHFVVKIPDSLSSAAAAPMLCGGVTVYSPLKHYGAGPGKAVGIIGVGGLGHFGVLFAKALGADKVVGISRKADKREDVLKMGADMYIATGEDEDWLEKNRRSLDLIICTVSSSKMPISDYVSLLKRDGTFIQVGVPEDGSLAIPAFILVMNRVKLGGSLIGSPEVIREMLELAAEKKVQPWIEERPMKEANKAILDMNEGIARYRYVLVNEN</sequence>
<gene>
    <name evidence="7" type="ORF">BDW59DRAFT_182222</name>
</gene>
<keyword evidence="4" id="KW-0560">Oxidoreductase</keyword>
<keyword evidence="2 5" id="KW-0479">Metal-binding</keyword>
<dbReference type="CDD" id="cd05283">
    <property type="entry name" value="CAD1"/>
    <property type="match status" value="1"/>
</dbReference>
<proteinExistence type="inferred from homology"/>
<evidence type="ECO:0000259" key="6">
    <source>
        <dbReference type="SMART" id="SM00829"/>
    </source>
</evidence>
<feature type="domain" description="Enoyl reductase (ER)" evidence="6">
    <location>
        <begin position="17"/>
        <end position="355"/>
    </location>
</feature>
<keyword evidence="8" id="KW-1185">Reference proteome</keyword>
<dbReference type="PROSITE" id="PS00059">
    <property type="entry name" value="ADH_ZINC"/>
    <property type="match status" value="1"/>
</dbReference>
<dbReference type="Proteomes" id="UP001610335">
    <property type="component" value="Unassembled WGS sequence"/>
</dbReference>
<dbReference type="InterPro" id="IPR047109">
    <property type="entry name" value="CAD-like"/>
</dbReference>
<dbReference type="Gene3D" id="3.40.50.720">
    <property type="entry name" value="NAD(P)-binding Rossmann-like Domain"/>
    <property type="match status" value="1"/>
</dbReference>